<feature type="region of interest" description="Disordered" evidence="4">
    <location>
        <begin position="248"/>
        <end position="402"/>
    </location>
</feature>
<dbReference type="OrthoDB" id="418911at2759"/>
<dbReference type="Gene3D" id="2.60.120.650">
    <property type="entry name" value="Cupin"/>
    <property type="match status" value="1"/>
</dbReference>
<evidence type="ECO:0000313" key="6">
    <source>
        <dbReference type="EMBL" id="EGT52510.1"/>
    </source>
</evidence>
<feature type="domain" description="JmjC" evidence="5">
    <location>
        <begin position="743"/>
        <end position="904"/>
    </location>
</feature>
<feature type="compositionally biased region" description="Acidic residues" evidence="4">
    <location>
        <begin position="326"/>
        <end position="360"/>
    </location>
</feature>
<keyword evidence="7" id="KW-1185">Reference proteome</keyword>
<dbReference type="GO" id="GO:0000978">
    <property type="term" value="F:RNA polymerase II cis-regulatory region sequence-specific DNA binding"/>
    <property type="evidence" value="ECO:0007669"/>
    <property type="project" value="TreeGrafter"/>
</dbReference>
<comment type="similarity">
    <text evidence="3">Belongs to the UTX family.</text>
</comment>
<dbReference type="Pfam" id="PF02373">
    <property type="entry name" value="JmjC"/>
    <property type="match status" value="1"/>
</dbReference>
<dbReference type="OMA" id="HEYVHEV"/>
<organism evidence="7">
    <name type="scientific">Caenorhabditis brenneri</name>
    <name type="common">Nematode worm</name>
    <dbReference type="NCBI Taxonomy" id="135651"/>
    <lineage>
        <taxon>Eukaryota</taxon>
        <taxon>Metazoa</taxon>
        <taxon>Ecdysozoa</taxon>
        <taxon>Nematoda</taxon>
        <taxon>Chromadorea</taxon>
        <taxon>Rhabditida</taxon>
        <taxon>Rhabditina</taxon>
        <taxon>Rhabditomorpha</taxon>
        <taxon>Rhabditoidea</taxon>
        <taxon>Rhabditidae</taxon>
        <taxon>Peloderinae</taxon>
        <taxon>Caenorhabditis</taxon>
    </lineage>
</organism>
<dbReference type="SUPFAM" id="SSF51197">
    <property type="entry name" value="Clavaminate synthase-like"/>
    <property type="match status" value="1"/>
</dbReference>
<accession>G0N489</accession>
<evidence type="ECO:0000313" key="7">
    <source>
        <dbReference type="Proteomes" id="UP000008068"/>
    </source>
</evidence>
<evidence type="ECO:0000256" key="2">
    <source>
        <dbReference type="ARBA" id="ARBA00023242"/>
    </source>
</evidence>
<dbReference type="InterPro" id="IPR003347">
    <property type="entry name" value="JmjC_dom"/>
</dbReference>
<feature type="compositionally biased region" description="Low complexity" evidence="4">
    <location>
        <begin position="385"/>
        <end position="401"/>
    </location>
</feature>
<name>G0N489_CAEBE</name>
<dbReference type="AlphaFoldDB" id="G0N489"/>
<dbReference type="PANTHER" id="PTHR14017:SF14">
    <property type="entry name" value="JMJC DOMAIN-CONTAINING PROTEIN"/>
    <property type="match status" value="1"/>
</dbReference>
<evidence type="ECO:0000259" key="5">
    <source>
        <dbReference type="PROSITE" id="PS51184"/>
    </source>
</evidence>
<dbReference type="GO" id="GO:0031490">
    <property type="term" value="F:chromatin DNA binding"/>
    <property type="evidence" value="ECO:0007669"/>
    <property type="project" value="TreeGrafter"/>
</dbReference>
<sequence>MSLLYDQRANRDSMSIGAFFSMGQHRLIPGLNVLMIEEKIRKREIVTMLKSSKNRESNPKAKHKIKPTATDNEKLVEQAKQIEELKLAANRKMLEKRVVEFLYGKKHKANTYTPICFLITATALLCCAPACREKRIEYNFCVETLAKNIKEHIGRVGHRSKPLNIFGFAQLGIWLEQAKEKITRNLASSAPIQHDPGLILDLQIDDQINIDQNNAAGAEDDSHDGELENSGQIEAIEHDDVIMIDIDQNGNVEDGDDSDDSKLDDEEVDIDPNDNVEDGDDSDDSELDDEEVDIDPNDNVEDGDDSDGGELDDEEVDIESNSTVEVEYDSNDDELGDEEMDIESNSTVEDEDVSNDSELDNEIKDDIKSNDNVKDEDGSDEARRTGTTGELSETDSSSGTEETIHWHTMACLHSLFTKNIENLTDSQKEEFNRIFEAFQEPDLSARIEFRRDVLFVQMKNVMAQLFGLQAMLEPEADLPDHTKIPLKQASRRKKTKWTRHKTTYQPQARTIVPYLLYTSGFKDGVLGLTGKEVVEKASSFVQNRKNPIYESDNFCYVPSKRGPNETPSKFYASRGFKPSKTYGTLEPVVVLDIEDPELETKATSLSACLITNCDKKIKTDAFTMEKLLKLCGDKEITTLRQRPQPCTQNLKLYSTKQDFIAEDIAEERLLREVLENHEYVHEVAMKSFDDCKSSSPIQHSAILKMQKALRDAQLELKKKEGESYPHVSYPFITFGSNIDIDDDAREQMDAINQLPEFTLPNRRLMKVIEEKLPGINQVQVYCKGPGSRTVAHYENQGIGSININLGPDACVWYCISMKYAADLEKLLCSKNCALYHSKIWPSENELKDHGISYSKFLQQPGEMVFVNTGTYHWVQSNGFATNISWNILLDDWTQLVSTALSNDDTAAHGYHTVLPVEKFIWNIAKEQRNRGTEFAKVAKQMLTWRLCFDCALEAENVKCYQVRKIEDLITIYDNYE</sequence>
<feature type="compositionally biased region" description="Acidic residues" evidence="4">
    <location>
        <begin position="253"/>
        <end position="318"/>
    </location>
</feature>
<evidence type="ECO:0000256" key="3">
    <source>
        <dbReference type="ARBA" id="ARBA00034483"/>
    </source>
</evidence>
<dbReference type="PANTHER" id="PTHR14017">
    <property type="entry name" value="LYSINE-SPECIFIC DEMETHYLASE"/>
    <property type="match status" value="1"/>
</dbReference>
<comment type="subcellular location">
    <subcellularLocation>
        <location evidence="1">Nucleus</location>
    </subcellularLocation>
</comment>
<keyword evidence="2" id="KW-0539">Nucleus</keyword>
<dbReference type="HOGENOM" id="CLU_304459_0_0_1"/>
<dbReference type="Proteomes" id="UP000008068">
    <property type="component" value="Unassembled WGS sequence"/>
</dbReference>
<dbReference type="PROSITE" id="PS51184">
    <property type="entry name" value="JMJC"/>
    <property type="match status" value="1"/>
</dbReference>
<dbReference type="InParanoid" id="G0N489"/>
<dbReference type="EMBL" id="GL379837">
    <property type="protein sequence ID" value="EGT52510.1"/>
    <property type="molecule type" value="Genomic_DNA"/>
</dbReference>
<dbReference type="InterPro" id="IPR051630">
    <property type="entry name" value="Corepressor-Demethylase"/>
</dbReference>
<dbReference type="SMART" id="SM00558">
    <property type="entry name" value="JmjC"/>
    <property type="match status" value="1"/>
</dbReference>
<protein>
    <recommendedName>
        <fullName evidence="5">JmjC domain-containing protein</fullName>
    </recommendedName>
</protein>
<feature type="compositionally biased region" description="Basic and acidic residues" evidence="4">
    <location>
        <begin position="361"/>
        <end position="384"/>
    </location>
</feature>
<evidence type="ECO:0000256" key="4">
    <source>
        <dbReference type="SAM" id="MobiDB-lite"/>
    </source>
</evidence>
<dbReference type="GO" id="GO:0010468">
    <property type="term" value="P:regulation of gene expression"/>
    <property type="evidence" value="ECO:0007669"/>
    <property type="project" value="TreeGrafter"/>
</dbReference>
<dbReference type="eggNOG" id="KOG1246">
    <property type="taxonomic scope" value="Eukaryota"/>
</dbReference>
<evidence type="ECO:0000256" key="1">
    <source>
        <dbReference type="ARBA" id="ARBA00004123"/>
    </source>
</evidence>
<dbReference type="GO" id="GO:0044666">
    <property type="term" value="C:MLL3/4 complex"/>
    <property type="evidence" value="ECO:0007669"/>
    <property type="project" value="TreeGrafter"/>
</dbReference>
<gene>
    <name evidence="6" type="ORF">CAEBREN_08705</name>
</gene>
<dbReference type="STRING" id="135651.G0N489"/>
<dbReference type="GO" id="GO:0071558">
    <property type="term" value="F:histone H3K27me2/H3K27me3 demethylase activity"/>
    <property type="evidence" value="ECO:0007669"/>
    <property type="project" value="TreeGrafter"/>
</dbReference>
<proteinExistence type="inferred from homology"/>
<reference evidence="7" key="1">
    <citation type="submission" date="2011-07" db="EMBL/GenBank/DDBJ databases">
        <authorList>
            <consortium name="Caenorhabditis brenneri Sequencing and Analysis Consortium"/>
            <person name="Wilson R.K."/>
        </authorList>
    </citation>
    <scope>NUCLEOTIDE SEQUENCE [LARGE SCALE GENOMIC DNA]</scope>
    <source>
        <strain evidence="7">PB2801</strain>
    </source>
</reference>